<dbReference type="InterPro" id="IPR016024">
    <property type="entry name" value="ARM-type_fold"/>
</dbReference>
<reference evidence="1" key="1">
    <citation type="journal article" date="2021" name="PeerJ">
        <title>Extensive microbial diversity within the chicken gut microbiome revealed by metagenomics and culture.</title>
        <authorList>
            <person name="Gilroy R."/>
            <person name="Ravi A."/>
            <person name="Getino M."/>
            <person name="Pursley I."/>
            <person name="Horton D.L."/>
            <person name="Alikhan N.F."/>
            <person name="Baker D."/>
            <person name="Gharbi K."/>
            <person name="Hall N."/>
            <person name="Watson M."/>
            <person name="Adriaenssens E.M."/>
            <person name="Foster-Nyarko E."/>
            <person name="Jarju S."/>
            <person name="Secka A."/>
            <person name="Antonio M."/>
            <person name="Oren A."/>
            <person name="Chaudhuri R.R."/>
            <person name="La Ragione R."/>
            <person name="Hildebrand F."/>
            <person name="Pallen M.J."/>
        </authorList>
    </citation>
    <scope>NUCLEOTIDE SEQUENCE</scope>
    <source>
        <strain evidence="1">5134</strain>
    </source>
</reference>
<gene>
    <name evidence="1" type="ORF">H9828_07170</name>
</gene>
<evidence type="ECO:0000313" key="2">
    <source>
        <dbReference type="Proteomes" id="UP000886844"/>
    </source>
</evidence>
<dbReference type="AlphaFoldDB" id="A0A9D2CBC5"/>
<dbReference type="PANTHER" id="PTHR41291">
    <property type="entry name" value="DNA ALKYLATION REPAIR PROTEIN"/>
    <property type="match status" value="1"/>
</dbReference>
<dbReference type="SUPFAM" id="SSF48371">
    <property type="entry name" value="ARM repeat"/>
    <property type="match status" value="1"/>
</dbReference>
<sequence>MDLTSRMTALLGAFRRERNGAVADSMRFYGRPYGLNYGVSLPTLRRLARAEGTDHDFARYLYRQDVRELRLAAFHIADPGRLTPEESAFWGDGLLNSEMAEEGAFALLSRAASLPTLFEQWTEAGSAPLRQYAALMAAGRAADPQTAWIPRIVETLRRAAEQGIPESRLLAQGAVAALAAIGSRNEENRQTVLRAAGSLGSLPAEDFVHEELAWRLELPV</sequence>
<comment type="caution">
    <text evidence="1">The sequence shown here is derived from an EMBL/GenBank/DDBJ whole genome shotgun (WGS) entry which is preliminary data.</text>
</comment>
<name>A0A9D2CBC5_9BACT</name>
<accession>A0A9D2CBC5</accession>
<dbReference type="InterPro" id="IPR014825">
    <property type="entry name" value="DNA_alkylation"/>
</dbReference>
<organism evidence="1 2">
    <name type="scientific">Candidatus Alistipes intestinigallinarum</name>
    <dbReference type="NCBI Taxonomy" id="2838440"/>
    <lineage>
        <taxon>Bacteria</taxon>
        <taxon>Pseudomonadati</taxon>
        <taxon>Bacteroidota</taxon>
        <taxon>Bacteroidia</taxon>
        <taxon>Bacteroidales</taxon>
        <taxon>Rikenellaceae</taxon>
        <taxon>Alistipes</taxon>
    </lineage>
</organism>
<dbReference type="Pfam" id="PF08713">
    <property type="entry name" value="DNA_alkylation"/>
    <property type="match status" value="1"/>
</dbReference>
<evidence type="ECO:0000313" key="1">
    <source>
        <dbReference type="EMBL" id="HIY69181.1"/>
    </source>
</evidence>
<proteinExistence type="predicted"/>
<dbReference type="EMBL" id="DXDA01000057">
    <property type="protein sequence ID" value="HIY69181.1"/>
    <property type="molecule type" value="Genomic_DNA"/>
</dbReference>
<dbReference type="Proteomes" id="UP000886844">
    <property type="component" value="Unassembled WGS sequence"/>
</dbReference>
<protein>
    <submittedName>
        <fullName evidence="1">DNA alkylation repair protein</fullName>
    </submittedName>
</protein>
<reference evidence="1" key="2">
    <citation type="submission" date="2021-04" db="EMBL/GenBank/DDBJ databases">
        <authorList>
            <person name="Gilroy R."/>
        </authorList>
    </citation>
    <scope>NUCLEOTIDE SEQUENCE</scope>
    <source>
        <strain evidence="1">5134</strain>
    </source>
</reference>
<dbReference type="PANTHER" id="PTHR41291:SF1">
    <property type="entry name" value="DNA ALKYLATION REPAIR PROTEIN"/>
    <property type="match status" value="1"/>
</dbReference>